<dbReference type="Gene3D" id="3.20.20.450">
    <property type="entry name" value="EAL domain"/>
    <property type="match status" value="1"/>
</dbReference>
<dbReference type="CDD" id="cd01948">
    <property type="entry name" value="EAL"/>
    <property type="match status" value="1"/>
</dbReference>
<dbReference type="Pfam" id="PF00990">
    <property type="entry name" value="GGDEF"/>
    <property type="match status" value="1"/>
</dbReference>
<evidence type="ECO:0000256" key="2">
    <source>
        <dbReference type="ARBA" id="ARBA00024867"/>
    </source>
</evidence>
<dbReference type="PROSITE" id="PS50110">
    <property type="entry name" value="RESPONSE_REGULATORY"/>
    <property type="match status" value="2"/>
</dbReference>
<evidence type="ECO:0000313" key="7">
    <source>
        <dbReference type="EMBL" id="KQC84976.1"/>
    </source>
</evidence>
<evidence type="ECO:0000259" key="6">
    <source>
        <dbReference type="PROSITE" id="PS50887"/>
    </source>
</evidence>
<comment type="function">
    <text evidence="2">May play the central regulatory role in sporulation. It may be an element of the effector pathway responsible for the activation of sporulation genes in response to nutritional stress. Spo0A may act in concert with spo0H (a sigma factor) to control the expression of some genes that are critical to the sporulation process.</text>
</comment>
<accession>A0AAW3JQG2</accession>
<comment type="caution">
    <text evidence="7">The sequence shown here is derived from an EMBL/GenBank/DDBJ whole genome shotgun (WGS) entry which is preliminary data.</text>
</comment>
<dbReference type="InterPro" id="IPR001633">
    <property type="entry name" value="EAL_dom"/>
</dbReference>
<dbReference type="EMBL" id="LLKB01000005">
    <property type="protein sequence ID" value="KQC84976.1"/>
    <property type="molecule type" value="Genomic_DNA"/>
</dbReference>
<evidence type="ECO:0000259" key="4">
    <source>
        <dbReference type="PROSITE" id="PS50110"/>
    </source>
</evidence>
<proteinExistence type="predicted"/>
<dbReference type="InterPro" id="IPR050706">
    <property type="entry name" value="Cyclic-di-GMP_PDE-like"/>
</dbReference>
<dbReference type="NCBIfam" id="TIGR00254">
    <property type="entry name" value="GGDEF"/>
    <property type="match status" value="1"/>
</dbReference>
<evidence type="ECO:0000259" key="5">
    <source>
        <dbReference type="PROSITE" id="PS50883"/>
    </source>
</evidence>
<organism evidence="7 8">
    <name type="scientific">Butyribacter intestini</name>
    <dbReference type="NCBI Taxonomy" id="1703332"/>
    <lineage>
        <taxon>Bacteria</taxon>
        <taxon>Bacillati</taxon>
        <taxon>Bacillota</taxon>
        <taxon>Clostridia</taxon>
        <taxon>Lachnospirales</taxon>
        <taxon>Lachnospiraceae</taxon>
        <taxon>Butyribacter</taxon>
    </lineage>
</organism>
<dbReference type="SMART" id="SM00052">
    <property type="entry name" value="EAL"/>
    <property type="match status" value="1"/>
</dbReference>
<dbReference type="Proteomes" id="UP000050833">
    <property type="component" value="Unassembled WGS sequence"/>
</dbReference>
<keyword evidence="8" id="KW-1185">Reference proteome</keyword>
<keyword evidence="3" id="KW-0597">Phosphoprotein</keyword>
<feature type="modified residue" description="4-aspartylphosphate" evidence="3">
    <location>
        <position position="56"/>
    </location>
</feature>
<dbReference type="Gene3D" id="3.40.50.2300">
    <property type="match status" value="2"/>
</dbReference>
<name>A0AAW3JQG2_9FIRM</name>
<reference evidence="7 8" key="1">
    <citation type="submission" date="2015-10" db="EMBL/GenBank/DDBJ databases">
        <title>Butyribacter intestini gen. nov., sp. nov., a butyric acid-producing bacterium of the family Lachnospiraceae isolated from the human faeces.</title>
        <authorList>
            <person name="Zou Y."/>
            <person name="Xue W."/>
            <person name="Luo G."/>
            <person name="Lv M."/>
        </authorList>
    </citation>
    <scope>NUCLEOTIDE SEQUENCE [LARGE SCALE GENOMIC DNA]</scope>
    <source>
        <strain evidence="7 8">TF01-11</strain>
    </source>
</reference>
<dbReference type="InterPro" id="IPR035919">
    <property type="entry name" value="EAL_sf"/>
</dbReference>
<dbReference type="AlphaFoldDB" id="A0AAW3JQG2"/>
<dbReference type="RefSeq" id="WP_055944315.1">
    <property type="nucleotide sequence ID" value="NZ_JAQDCV010000014.1"/>
</dbReference>
<dbReference type="SUPFAM" id="SSF141868">
    <property type="entry name" value="EAL domain-like"/>
    <property type="match status" value="1"/>
</dbReference>
<evidence type="ECO:0000256" key="3">
    <source>
        <dbReference type="PROSITE-ProRule" id="PRU00169"/>
    </source>
</evidence>
<dbReference type="PANTHER" id="PTHR33121:SF70">
    <property type="entry name" value="SIGNALING PROTEIN YKOW"/>
    <property type="match status" value="1"/>
</dbReference>
<dbReference type="Gene3D" id="3.30.70.270">
    <property type="match status" value="1"/>
</dbReference>
<feature type="domain" description="GGDEF" evidence="6">
    <location>
        <begin position="163"/>
        <end position="290"/>
    </location>
</feature>
<dbReference type="PROSITE" id="PS50887">
    <property type="entry name" value="GGDEF"/>
    <property type="match status" value="1"/>
</dbReference>
<dbReference type="SUPFAM" id="SSF55073">
    <property type="entry name" value="Nucleotide cyclase"/>
    <property type="match status" value="1"/>
</dbReference>
<feature type="domain" description="Response regulatory" evidence="4">
    <location>
        <begin position="576"/>
        <end position="692"/>
    </location>
</feature>
<dbReference type="InterPro" id="IPR043128">
    <property type="entry name" value="Rev_trsase/Diguanyl_cyclase"/>
</dbReference>
<dbReference type="InterPro" id="IPR011006">
    <property type="entry name" value="CheY-like_superfamily"/>
</dbReference>
<dbReference type="Pfam" id="PF00072">
    <property type="entry name" value="Response_reg"/>
    <property type="match status" value="2"/>
</dbReference>
<evidence type="ECO:0000256" key="1">
    <source>
        <dbReference type="ARBA" id="ARBA00018672"/>
    </source>
</evidence>
<dbReference type="SUPFAM" id="SSF52172">
    <property type="entry name" value="CheY-like"/>
    <property type="match status" value="2"/>
</dbReference>
<dbReference type="SMART" id="SM00448">
    <property type="entry name" value="REC"/>
    <property type="match status" value="2"/>
</dbReference>
<feature type="modified residue" description="4-aspartylphosphate" evidence="3">
    <location>
        <position position="626"/>
    </location>
</feature>
<evidence type="ECO:0000313" key="8">
    <source>
        <dbReference type="Proteomes" id="UP000050833"/>
    </source>
</evidence>
<dbReference type="InterPro" id="IPR000160">
    <property type="entry name" value="GGDEF_dom"/>
</dbReference>
<feature type="domain" description="Response regulatory" evidence="4">
    <location>
        <begin position="6"/>
        <end position="123"/>
    </location>
</feature>
<gene>
    <name evidence="7" type="ORF">APZ18_09690</name>
</gene>
<sequence length="713" mass="81906">MSEKNTILIADDKEVNRECLTRLLEDDYNILQASDGYEALEILDKEKEKISAVVLDIIMPGLDGYGVLNEMAYRKMLPKIPVIVTSVDGDEQSELKALSLGASDFLGKPYNPIIVKKRLQNIIHLKETASLVNYLQMDTLTGVYSKETFSKKAKELLKRNKDVQYAVLYSDIENFQLLKDLFGEKTGDNLLVFMAKVLKHYVNNDEVCGRIENEHFVIIKKYDKLILHDQLANIVKTINDFPVNMNLRLRFGIYLTDGTKMSMHAMINRAILAVDTIRGRYGRYMAYYDKKIWEKQVYEQEILNCMEDAIDKEQFKVYFQPKYDLNSEKVAGAEALVRWVHPEKGFMNPAEFIPLFETNGFITELDKFVWDKTCEYIEEWKRKGYPVVPISVNVSRTDIYNPDFMDIIMGIIKKHGLEPENIHLEITETAYTENPQQIIEVVKKLKLLGFIIEMDDFGSGYSSLNMLNELPIDILKLDMGFVQGDLSTNSNNILSFIISLAKWMDYAVVAEGIETEEQIQMLRNMDCNFVQGYYFAKPLPPEEFEKHLIEHSILNNDMEGLEMNFSDATFRKSPGTMLIVDDLVLNRKILSASFSRYFKIVEKENGAEALEYIKDHADEIDVIMLDLVMPVMDGFTLMKQLKMENKYAHIPIIVTSQGGDKSIEKSFALGATDFVEKPYNPRIIMHRVQNVVMAYKNARSEAAATNEKNDSVS</sequence>
<dbReference type="PANTHER" id="PTHR33121">
    <property type="entry name" value="CYCLIC DI-GMP PHOSPHODIESTERASE PDEF"/>
    <property type="match status" value="1"/>
</dbReference>
<dbReference type="PROSITE" id="PS50883">
    <property type="entry name" value="EAL"/>
    <property type="match status" value="1"/>
</dbReference>
<dbReference type="GO" id="GO:0071111">
    <property type="term" value="F:cyclic-guanylate-specific phosphodiesterase activity"/>
    <property type="evidence" value="ECO:0007669"/>
    <property type="project" value="InterPro"/>
</dbReference>
<dbReference type="InterPro" id="IPR029787">
    <property type="entry name" value="Nucleotide_cyclase"/>
</dbReference>
<dbReference type="GO" id="GO:0000160">
    <property type="term" value="P:phosphorelay signal transduction system"/>
    <property type="evidence" value="ECO:0007669"/>
    <property type="project" value="InterPro"/>
</dbReference>
<dbReference type="SMART" id="SM00267">
    <property type="entry name" value="GGDEF"/>
    <property type="match status" value="1"/>
</dbReference>
<dbReference type="Pfam" id="PF00563">
    <property type="entry name" value="EAL"/>
    <property type="match status" value="1"/>
</dbReference>
<dbReference type="InterPro" id="IPR001789">
    <property type="entry name" value="Sig_transdc_resp-reg_receiver"/>
</dbReference>
<feature type="domain" description="EAL" evidence="5">
    <location>
        <begin position="299"/>
        <end position="552"/>
    </location>
</feature>
<protein>
    <recommendedName>
        <fullName evidence="1">Stage 0 sporulation protein A homolog</fullName>
    </recommendedName>
</protein>